<evidence type="ECO:0000313" key="2">
    <source>
        <dbReference type="Proteomes" id="UP000604046"/>
    </source>
</evidence>
<sequence length="233" mass="26038">METSSEIEPWAEIGNVPLFEVNKALQGLREGVRCDDGRVRGLDDIALMCSPETSSMDPVLARRYVMLSARFDKQDNVEYVKMLSKQLTRIGIRNIFVNTAGDFGVATDACLAQARILLALCTSTYGEKTTGTYETYMELKYAREHPGHVRLVPVKLHPKYPPEPPGPEEGRNQNQVAFSPSLIYINGINETSSGTYCKVHPRQLAIDIARHIHDLGLWSDVYESTASKFSNDD</sequence>
<name>A0A812LSY4_9DINO</name>
<dbReference type="OrthoDB" id="416885at2759"/>
<organism evidence="1 2">
    <name type="scientific">Symbiodinium natans</name>
    <dbReference type="NCBI Taxonomy" id="878477"/>
    <lineage>
        <taxon>Eukaryota</taxon>
        <taxon>Sar</taxon>
        <taxon>Alveolata</taxon>
        <taxon>Dinophyceae</taxon>
        <taxon>Suessiales</taxon>
        <taxon>Symbiodiniaceae</taxon>
        <taxon>Symbiodinium</taxon>
    </lineage>
</organism>
<dbReference type="AlphaFoldDB" id="A0A812LSY4"/>
<evidence type="ECO:0000313" key="1">
    <source>
        <dbReference type="EMBL" id="CAE7251530.1"/>
    </source>
</evidence>
<proteinExistence type="predicted"/>
<protein>
    <recommendedName>
        <fullName evidence="3">TIR domain-containing protein</fullName>
    </recommendedName>
</protein>
<dbReference type="Proteomes" id="UP000604046">
    <property type="component" value="Unassembled WGS sequence"/>
</dbReference>
<comment type="caution">
    <text evidence="1">The sequence shown here is derived from an EMBL/GenBank/DDBJ whole genome shotgun (WGS) entry which is preliminary data.</text>
</comment>
<accession>A0A812LSY4</accession>
<gene>
    <name evidence="1" type="ORF">SNAT2548_LOCUS12472</name>
</gene>
<reference evidence="1" key="1">
    <citation type="submission" date="2021-02" db="EMBL/GenBank/DDBJ databases">
        <authorList>
            <person name="Dougan E. K."/>
            <person name="Rhodes N."/>
            <person name="Thang M."/>
            <person name="Chan C."/>
        </authorList>
    </citation>
    <scope>NUCLEOTIDE SEQUENCE</scope>
</reference>
<evidence type="ECO:0008006" key="3">
    <source>
        <dbReference type="Google" id="ProtNLM"/>
    </source>
</evidence>
<dbReference type="EMBL" id="CAJNDS010001202">
    <property type="protein sequence ID" value="CAE7251530.1"/>
    <property type="molecule type" value="Genomic_DNA"/>
</dbReference>
<keyword evidence="2" id="KW-1185">Reference proteome</keyword>